<comment type="caution">
    <text evidence="1">The sequence shown here is derived from an EMBL/GenBank/DDBJ whole genome shotgun (WGS) entry which is preliminary data.</text>
</comment>
<reference evidence="1" key="1">
    <citation type="journal article" date="2015" name="Nature">
        <title>Complex archaea that bridge the gap between prokaryotes and eukaryotes.</title>
        <authorList>
            <person name="Spang A."/>
            <person name="Saw J.H."/>
            <person name="Jorgensen S.L."/>
            <person name="Zaremba-Niedzwiedzka K."/>
            <person name="Martijn J."/>
            <person name="Lind A.E."/>
            <person name="van Eijk R."/>
            <person name="Schleper C."/>
            <person name="Guy L."/>
            <person name="Ettema T.J."/>
        </authorList>
    </citation>
    <scope>NUCLEOTIDE SEQUENCE</scope>
</reference>
<proteinExistence type="predicted"/>
<accession>A0A0F9CTR8</accession>
<sequence length="66" mass="7529">MDMPNKRGNELSLGSLKYCCIRLENSNAVYPKEDKTGMWIMTKTGLIKINNCPFCGEEIKVEDLPF</sequence>
<organism evidence="1">
    <name type="scientific">marine sediment metagenome</name>
    <dbReference type="NCBI Taxonomy" id="412755"/>
    <lineage>
        <taxon>unclassified sequences</taxon>
        <taxon>metagenomes</taxon>
        <taxon>ecological metagenomes</taxon>
    </lineage>
</organism>
<evidence type="ECO:0000313" key="1">
    <source>
        <dbReference type="EMBL" id="KKL00965.1"/>
    </source>
</evidence>
<name>A0A0F9CTR8_9ZZZZ</name>
<dbReference type="AlphaFoldDB" id="A0A0F9CTR8"/>
<gene>
    <name evidence="1" type="ORF">LCGC14_2627680</name>
</gene>
<protein>
    <submittedName>
        <fullName evidence="1">Uncharacterized protein</fullName>
    </submittedName>
</protein>
<dbReference type="EMBL" id="LAZR01044990">
    <property type="protein sequence ID" value="KKL00965.1"/>
    <property type="molecule type" value="Genomic_DNA"/>
</dbReference>